<comment type="caution">
    <text evidence="2">The sequence shown here is derived from an EMBL/GenBank/DDBJ whole genome shotgun (WGS) entry which is preliminary data.</text>
</comment>
<dbReference type="RefSeq" id="WP_147574749.1">
    <property type="nucleotide sequence ID" value="NZ_VOWB01000008.1"/>
</dbReference>
<dbReference type="AlphaFoldDB" id="A0A5C7DRT7"/>
<dbReference type="EMBL" id="VOWB01000008">
    <property type="protein sequence ID" value="TXE84748.1"/>
    <property type="molecule type" value="Genomic_DNA"/>
</dbReference>
<proteinExistence type="predicted"/>
<sequence>MSSRDFLKIPNENGEFNIIVKRFSYERENYDRNNAFDQILGRYETYYFQPCFRVDYDSDKIIRKDILWEKESVLGLKSKGFAIASEDDFKEYCRKKFNEFRETLCLNPFSNKKEFVFYAPLLAIPIYCVFFGFITTIFFGAKLTHFLILTMVM</sequence>
<keyword evidence="1" id="KW-0472">Membrane</keyword>
<keyword evidence="1" id="KW-1133">Transmembrane helix</keyword>
<protein>
    <submittedName>
        <fullName evidence="2">Uncharacterized protein</fullName>
    </submittedName>
</protein>
<evidence type="ECO:0000256" key="1">
    <source>
        <dbReference type="SAM" id="Phobius"/>
    </source>
</evidence>
<accession>A0A5C7DRT7</accession>
<name>A0A5C7DRT7_9BACT</name>
<feature type="transmembrane region" description="Helical" evidence="1">
    <location>
        <begin position="115"/>
        <end position="141"/>
    </location>
</feature>
<organism evidence="2 3">
    <name type="scientific">Campylobacter peloridis</name>
    <dbReference type="NCBI Taxonomy" id="488546"/>
    <lineage>
        <taxon>Bacteria</taxon>
        <taxon>Pseudomonadati</taxon>
        <taxon>Campylobacterota</taxon>
        <taxon>Epsilonproteobacteria</taxon>
        <taxon>Campylobacterales</taxon>
        <taxon>Campylobacteraceae</taxon>
        <taxon>Campylobacter</taxon>
    </lineage>
</organism>
<evidence type="ECO:0000313" key="3">
    <source>
        <dbReference type="Proteomes" id="UP000321310"/>
    </source>
</evidence>
<dbReference type="Proteomes" id="UP000321310">
    <property type="component" value="Unassembled WGS sequence"/>
</dbReference>
<reference evidence="2 3" key="1">
    <citation type="submission" date="2019-07" db="EMBL/GenBank/DDBJ databases">
        <title>Rapid identification of Enteric Bacteria from Whole Genome Sequences (WGS) using Average Nucleotide Identity (ANI).</title>
        <authorList>
            <person name="Lane C."/>
        </authorList>
    </citation>
    <scope>NUCLEOTIDE SEQUENCE [LARGE SCALE GENOMIC DNA]</scope>
    <source>
        <strain evidence="2 3">2016D-0250</strain>
    </source>
</reference>
<keyword evidence="1" id="KW-0812">Transmembrane</keyword>
<gene>
    <name evidence="2" type="ORF">FPD46_00500</name>
</gene>
<evidence type="ECO:0000313" key="2">
    <source>
        <dbReference type="EMBL" id="TXE84748.1"/>
    </source>
</evidence>